<sequence>MEIKEKFEGFKSAERPTIGLALVFDISGFTNFFNKPDIHYYVTDYINQIINCVETNIFGGLDFWSNEEEDEIDALDAKPILRKFLGDGMLYVWEDNDEGILSVPDIKIDLINRLWNIQLKFDKINKRLNETIPIGDLPNSIKFGIAQGTIFKLTEVNGTIDCIGPCINLASRLVKYSHEINFIASARLNLPKQKLEENGYFRIIAKELRSFENEIVIIDKNDYENVNLADKKRLFREL</sequence>
<dbReference type="RefSeq" id="WP_206567497.1">
    <property type="nucleotide sequence ID" value="NZ_JAFKCW010000001.1"/>
</dbReference>
<organism evidence="1 2">
    <name type="scientific">Algoriphagus aestuariicola</name>
    <dbReference type="NCBI Taxonomy" id="1852016"/>
    <lineage>
        <taxon>Bacteria</taxon>
        <taxon>Pseudomonadati</taxon>
        <taxon>Bacteroidota</taxon>
        <taxon>Cytophagia</taxon>
        <taxon>Cytophagales</taxon>
        <taxon>Cyclobacteriaceae</taxon>
        <taxon>Algoriphagus</taxon>
    </lineage>
</organism>
<dbReference type="SUPFAM" id="SSF55073">
    <property type="entry name" value="Nucleotide cyclase"/>
    <property type="match status" value="1"/>
</dbReference>
<dbReference type="Gene3D" id="3.30.70.1230">
    <property type="entry name" value="Nucleotide cyclase"/>
    <property type="match status" value="1"/>
</dbReference>
<reference evidence="1 2" key="1">
    <citation type="submission" date="2021-03" db="EMBL/GenBank/DDBJ databases">
        <title>novel species isolated from a fishpond in China.</title>
        <authorList>
            <person name="Lu H."/>
            <person name="Cai Z."/>
        </authorList>
    </citation>
    <scope>NUCLEOTIDE SEQUENCE [LARGE SCALE GENOMIC DNA]</scope>
    <source>
        <strain evidence="1 2">JCM 31546</strain>
    </source>
</reference>
<comment type="caution">
    <text evidence="1">The sequence shown here is derived from an EMBL/GenBank/DDBJ whole genome shotgun (WGS) entry which is preliminary data.</text>
</comment>
<dbReference type="InterPro" id="IPR029787">
    <property type="entry name" value="Nucleotide_cyclase"/>
</dbReference>
<dbReference type="Proteomes" id="UP000664698">
    <property type="component" value="Unassembled WGS sequence"/>
</dbReference>
<accession>A0ABS3BMP3</accession>
<protein>
    <recommendedName>
        <fullName evidence="3">Guanylate cyclase domain-containing protein</fullName>
    </recommendedName>
</protein>
<evidence type="ECO:0000313" key="1">
    <source>
        <dbReference type="EMBL" id="MBN7799506.1"/>
    </source>
</evidence>
<name>A0ABS3BMP3_9BACT</name>
<keyword evidence="2" id="KW-1185">Reference proteome</keyword>
<evidence type="ECO:0000313" key="2">
    <source>
        <dbReference type="Proteomes" id="UP000664698"/>
    </source>
</evidence>
<gene>
    <name evidence="1" type="ORF">J0A67_01470</name>
</gene>
<proteinExistence type="predicted"/>
<dbReference type="EMBL" id="JAFKCW010000001">
    <property type="protein sequence ID" value="MBN7799506.1"/>
    <property type="molecule type" value="Genomic_DNA"/>
</dbReference>
<evidence type="ECO:0008006" key="3">
    <source>
        <dbReference type="Google" id="ProtNLM"/>
    </source>
</evidence>